<keyword evidence="2" id="KW-0486">Methionine biosynthesis</keyword>
<organism evidence="5 6">
    <name type="scientific">Candidatus Kapaibacterium thiocyanatum</name>
    <dbReference type="NCBI Taxonomy" id="1895771"/>
    <lineage>
        <taxon>Bacteria</taxon>
        <taxon>Pseudomonadati</taxon>
        <taxon>Candidatus Kapaibacteriota</taxon>
        <taxon>Candidatus Kapaibacteriia</taxon>
        <taxon>Candidatus Kapaibacteriales</taxon>
        <taxon>Candidatus Kapaibacteriaceae</taxon>
        <taxon>Candidatus Kapaibacterium</taxon>
    </lineage>
</organism>
<feature type="binding site" evidence="2">
    <location>
        <position position="209"/>
    </location>
    <ligand>
        <name>substrate</name>
    </ligand>
</feature>
<dbReference type="Gene3D" id="3.40.50.1820">
    <property type="entry name" value="alpha/beta hydrolase"/>
    <property type="match status" value="1"/>
</dbReference>
<comment type="caution">
    <text evidence="5">The sequence shown here is derived from an EMBL/GenBank/DDBJ whole genome shotgun (WGS) entry which is preliminary data.</text>
</comment>
<feature type="active site" evidence="2 3">
    <location>
        <position position="296"/>
    </location>
</feature>
<dbReference type="GO" id="GO:0009092">
    <property type="term" value="P:homoserine metabolic process"/>
    <property type="evidence" value="ECO:0007669"/>
    <property type="project" value="TreeGrafter"/>
</dbReference>
<gene>
    <name evidence="2" type="primary">metXA</name>
    <name evidence="5" type="ORF">BGO89_11265</name>
</gene>
<dbReference type="SUPFAM" id="SSF53474">
    <property type="entry name" value="alpha/beta-Hydrolases"/>
    <property type="match status" value="1"/>
</dbReference>
<reference evidence="5 6" key="1">
    <citation type="submission" date="2016-09" db="EMBL/GenBank/DDBJ databases">
        <title>Genome-resolved meta-omics ties microbial dynamics to process performance in biotechnology for thiocyanate degradation.</title>
        <authorList>
            <person name="Kantor R.S."/>
            <person name="Huddy R.J."/>
            <person name="Iyer R."/>
            <person name="Thomas B.C."/>
            <person name="Brown C.T."/>
            <person name="Anantharaman K."/>
            <person name="Tringe S."/>
            <person name="Hettich R.L."/>
            <person name="Harrison S.T."/>
            <person name="Banfield J.F."/>
        </authorList>
    </citation>
    <scope>NUCLEOTIDE SEQUENCE [LARGE SCALE GENOMIC DNA]</scope>
    <source>
        <strain evidence="5">59-99</strain>
    </source>
</reference>
<dbReference type="PANTHER" id="PTHR32268">
    <property type="entry name" value="HOMOSERINE O-ACETYLTRANSFERASE"/>
    <property type="match status" value="1"/>
</dbReference>
<comment type="subcellular location">
    <subcellularLocation>
        <location evidence="2">Cytoplasm</location>
    </subcellularLocation>
</comment>
<dbReference type="EMBL" id="MKVH01000024">
    <property type="protein sequence ID" value="OJX57080.1"/>
    <property type="molecule type" value="Genomic_DNA"/>
</dbReference>
<dbReference type="InterPro" id="IPR008220">
    <property type="entry name" value="HAT_MetX-like"/>
</dbReference>
<evidence type="ECO:0000256" key="2">
    <source>
        <dbReference type="HAMAP-Rule" id="MF_00296"/>
    </source>
</evidence>
<keyword evidence="2" id="KW-0963">Cytoplasm</keyword>
<dbReference type="GO" id="GO:0005737">
    <property type="term" value="C:cytoplasm"/>
    <property type="evidence" value="ECO:0007669"/>
    <property type="project" value="UniProtKB-SubCell"/>
</dbReference>
<keyword evidence="2" id="KW-0012">Acyltransferase</keyword>
<comment type="subunit">
    <text evidence="2">Homodimer.</text>
</comment>
<dbReference type="Proteomes" id="UP000184233">
    <property type="component" value="Unassembled WGS sequence"/>
</dbReference>
<sequence>MTDRQTTATELQVYSSNTPFSLESGIELPGLHVAYQSWGELGEDRGNVIWICHALTGSSDAASWWEGLVGPGLVFDTDRYFVICANMLGSCYGSTGPTSVDPATGSPWLNGFPLVTIRDMVRAMIVLRAHLGIQRIAVCVGGSMGGQQVLEWAVMEPERIERIIPIATNARHSPWGIAFNTAQRMALEADPSFTDGSVTGGGRGLSAARAIGMISYRTAVLYNGRQRDEDERLDDYRAESYQRHQGAKLVQRFSAHAYWVLSKAMDSHDLGRGRGGAGAALRGIRARTLVIGIDSDMLFPTAEQTFIADQIPGAGYRVLKSPAGHDAFLIDQDRLASIIRTSTILH</sequence>
<evidence type="ECO:0000313" key="5">
    <source>
        <dbReference type="EMBL" id="OJX57080.1"/>
    </source>
</evidence>
<dbReference type="STRING" id="1895771.BGO89_11265"/>
<dbReference type="PANTHER" id="PTHR32268:SF11">
    <property type="entry name" value="HOMOSERINE O-ACETYLTRANSFERASE"/>
    <property type="match status" value="1"/>
</dbReference>
<dbReference type="InterPro" id="IPR029058">
    <property type="entry name" value="AB_hydrolase_fold"/>
</dbReference>
<dbReference type="NCBIfam" id="TIGR01392">
    <property type="entry name" value="homoserO_Ac_trn"/>
    <property type="match status" value="1"/>
</dbReference>
<dbReference type="PIRSF" id="PIRSF000443">
    <property type="entry name" value="Homoser_Ac_trans"/>
    <property type="match status" value="1"/>
</dbReference>
<comment type="pathway">
    <text evidence="2">Amino-acid biosynthesis; L-methionine biosynthesis via de novo pathway; O-acetyl-L-homoserine from L-homoserine: step 1/1.</text>
</comment>
<comment type="similarity">
    <text evidence="2">Belongs to the AB hydrolase superfamily. MetX family.</text>
</comment>
<proteinExistence type="inferred from homology"/>
<feature type="active site" description="Nucleophile" evidence="2 3">
    <location>
        <position position="143"/>
    </location>
</feature>
<dbReference type="UniPathway" id="UPA00051">
    <property type="reaction ID" value="UER00074"/>
</dbReference>
<evidence type="ECO:0000259" key="4">
    <source>
        <dbReference type="Pfam" id="PF00561"/>
    </source>
</evidence>
<comment type="function">
    <text evidence="2">Transfers an acetyl group from acetyl-CoA to L-homoserine, forming acetyl-L-homoserine.</text>
</comment>
<dbReference type="EC" id="2.3.1.31" evidence="2"/>
<keyword evidence="1 2" id="KW-0808">Transferase</keyword>
<evidence type="ECO:0000313" key="6">
    <source>
        <dbReference type="Proteomes" id="UP000184233"/>
    </source>
</evidence>
<dbReference type="NCBIfam" id="NF001209">
    <property type="entry name" value="PRK00175.1"/>
    <property type="match status" value="1"/>
</dbReference>
<dbReference type="GO" id="GO:0009086">
    <property type="term" value="P:methionine biosynthetic process"/>
    <property type="evidence" value="ECO:0007669"/>
    <property type="project" value="UniProtKB-UniRule"/>
</dbReference>
<feature type="active site" evidence="2 3">
    <location>
        <position position="325"/>
    </location>
</feature>
<feature type="domain" description="AB hydrolase-1" evidence="4">
    <location>
        <begin position="48"/>
        <end position="329"/>
    </location>
</feature>
<evidence type="ECO:0000256" key="3">
    <source>
        <dbReference type="PIRSR" id="PIRSR000443-1"/>
    </source>
</evidence>
<keyword evidence="2" id="KW-0028">Amino-acid biosynthesis</keyword>
<name>A0A1M3KXG8_9BACT</name>
<dbReference type="Pfam" id="PF00561">
    <property type="entry name" value="Abhydrolase_1"/>
    <property type="match status" value="1"/>
</dbReference>
<comment type="catalytic activity">
    <reaction evidence="2">
        <text>L-homoserine + acetyl-CoA = O-acetyl-L-homoserine + CoA</text>
        <dbReference type="Rhea" id="RHEA:13701"/>
        <dbReference type="ChEBI" id="CHEBI:57287"/>
        <dbReference type="ChEBI" id="CHEBI:57288"/>
        <dbReference type="ChEBI" id="CHEBI:57476"/>
        <dbReference type="ChEBI" id="CHEBI:57716"/>
        <dbReference type="EC" id="2.3.1.31"/>
    </reaction>
</comment>
<dbReference type="InterPro" id="IPR000073">
    <property type="entry name" value="AB_hydrolase_1"/>
</dbReference>
<accession>A0A1M3KXG8</accession>
<feature type="binding site" evidence="2">
    <location>
        <position position="326"/>
    </location>
    <ligand>
        <name>substrate</name>
    </ligand>
</feature>
<dbReference type="AlphaFoldDB" id="A0A1M3KXG8"/>
<dbReference type="HAMAP" id="MF_00296">
    <property type="entry name" value="MetX_acyltransf"/>
    <property type="match status" value="1"/>
</dbReference>
<comment type="caution">
    <text evidence="2">Lacks conserved residue(s) required for the propagation of feature annotation.</text>
</comment>
<evidence type="ECO:0000256" key="1">
    <source>
        <dbReference type="ARBA" id="ARBA00022679"/>
    </source>
</evidence>
<protein>
    <recommendedName>
        <fullName evidence="2">Homoserine O-acetyltransferase</fullName>
        <shortName evidence="2">HAT</shortName>
        <ecNumber evidence="2">2.3.1.31</ecNumber>
    </recommendedName>
    <alternativeName>
        <fullName evidence="2">Homoserine transacetylase</fullName>
        <shortName evidence="2">HTA</shortName>
    </alternativeName>
</protein>
<dbReference type="GO" id="GO:0004414">
    <property type="term" value="F:homoserine O-acetyltransferase activity"/>
    <property type="evidence" value="ECO:0007669"/>
    <property type="project" value="UniProtKB-UniRule"/>
</dbReference>